<dbReference type="EMBL" id="VKGK01000012">
    <property type="protein sequence ID" value="TRY14174.1"/>
    <property type="molecule type" value="Genomic_DNA"/>
</dbReference>
<evidence type="ECO:0000256" key="1">
    <source>
        <dbReference type="SAM" id="Phobius"/>
    </source>
</evidence>
<evidence type="ECO:0000259" key="2">
    <source>
        <dbReference type="SMART" id="SM00014"/>
    </source>
</evidence>
<organism evidence="3 4">
    <name type="scientific">Shewanella hanedai</name>
    <name type="common">Alteromonas hanedai</name>
    <dbReference type="NCBI Taxonomy" id="25"/>
    <lineage>
        <taxon>Bacteria</taxon>
        <taxon>Pseudomonadati</taxon>
        <taxon>Pseudomonadota</taxon>
        <taxon>Gammaproteobacteria</taxon>
        <taxon>Alteromonadales</taxon>
        <taxon>Shewanellaceae</taxon>
        <taxon>Shewanella</taxon>
    </lineage>
</organism>
<feature type="transmembrane region" description="Helical" evidence="1">
    <location>
        <begin position="166"/>
        <end position="184"/>
    </location>
</feature>
<dbReference type="InterPro" id="IPR036938">
    <property type="entry name" value="PAP2/HPO_sf"/>
</dbReference>
<name>A0A553JNY6_SHEHA</name>
<dbReference type="Gene3D" id="1.20.144.10">
    <property type="entry name" value="Phosphatidic acid phosphatase type 2/haloperoxidase"/>
    <property type="match status" value="1"/>
</dbReference>
<dbReference type="SUPFAM" id="SSF48317">
    <property type="entry name" value="Acid phosphatase/Vanadium-dependent haloperoxidase"/>
    <property type="match status" value="1"/>
</dbReference>
<dbReference type="Pfam" id="PF01569">
    <property type="entry name" value="PAP2"/>
    <property type="match status" value="1"/>
</dbReference>
<keyword evidence="1" id="KW-0472">Membrane</keyword>
<feature type="transmembrane region" description="Helical" evidence="1">
    <location>
        <begin position="190"/>
        <end position="206"/>
    </location>
</feature>
<comment type="caution">
    <text evidence="3">The sequence shown here is derived from an EMBL/GenBank/DDBJ whole genome shotgun (WGS) entry which is preliminary data.</text>
</comment>
<dbReference type="RefSeq" id="WP_144040312.1">
    <property type="nucleotide sequence ID" value="NZ_BMPL01000012.1"/>
</dbReference>
<dbReference type="OrthoDB" id="9780507at2"/>
<accession>A0A553JNY6</accession>
<feature type="transmembrane region" description="Helical" evidence="1">
    <location>
        <begin position="54"/>
        <end position="75"/>
    </location>
</feature>
<dbReference type="SMART" id="SM00014">
    <property type="entry name" value="acidPPc"/>
    <property type="match status" value="1"/>
</dbReference>
<keyword evidence="1" id="KW-0812">Transmembrane</keyword>
<dbReference type="Proteomes" id="UP000318126">
    <property type="component" value="Unassembled WGS sequence"/>
</dbReference>
<keyword evidence="1" id="KW-1133">Transmembrane helix</keyword>
<dbReference type="InterPro" id="IPR000326">
    <property type="entry name" value="PAP2/HPO"/>
</dbReference>
<protein>
    <submittedName>
        <fullName evidence="3">Phosphatase PAP2 family protein</fullName>
    </submittedName>
</protein>
<feature type="domain" description="Phosphatidic acid phosphatase type 2/haloperoxidase" evidence="2">
    <location>
        <begin position="85"/>
        <end position="205"/>
    </location>
</feature>
<dbReference type="AlphaFoldDB" id="A0A553JNY6"/>
<feature type="transmembrane region" description="Helical" evidence="1">
    <location>
        <begin position="82"/>
        <end position="103"/>
    </location>
</feature>
<sequence length="213" mass="24101">MPTHPPTFLFYSMKKSTLFYSAILLITLLSIFFIDRHLADFIYQQNSATSFTKLLSNIPMLLEALALIVLVSCIFSKVRNRFSGLAIHLALTFMLASVVRFGAKALFGRTWPQTWTDNNPSWINDRIEGFHPFAEGLAYNSFPSGHSLFTFALASVFWFHFPRYRLLWIATMLGVFVGQLAQNFHYLGDLLAGAGIGILCAHLVISQRQKISK</sequence>
<reference evidence="4" key="1">
    <citation type="submission" date="2019-07" db="EMBL/GenBank/DDBJ databases">
        <title>Shewanella sp. YLB-08 draft genomic sequence.</title>
        <authorList>
            <person name="Yu L."/>
        </authorList>
    </citation>
    <scope>NUCLEOTIDE SEQUENCE [LARGE SCALE GENOMIC DNA]</scope>
    <source>
        <strain evidence="4">JCM 20706</strain>
    </source>
</reference>
<evidence type="ECO:0000313" key="4">
    <source>
        <dbReference type="Proteomes" id="UP000318126"/>
    </source>
</evidence>
<proteinExistence type="predicted"/>
<feature type="transmembrane region" description="Helical" evidence="1">
    <location>
        <begin position="137"/>
        <end position="159"/>
    </location>
</feature>
<keyword evidence="4" id="KW-1185">Reference proteome</keyword>
<evidence type="ECO:0000313" key="3">
    <source>
        <dbReference type="EMBL" id="TRY14174.1"/>
    </source>
</evidence>
<gene>
    <name evidence="3" type="ORF">FN961_11465</name>
</gene>
<feature type="transmembrane region" description="Helical" evidence="1">
    <location>
        <begin position="17"/>
        <end position="34"/>
    </location>
</feature>